<dbReference type="EMBL" id="JBHRYE010000053">
    <property type="protein sequence ID" value="MFC3673805.1"/>
    <property type="molecule type" value="Genomic_DNA"/>
</dbReference>
<accession>A0ABV7V8S3</accession>
<evidence type="ECO:0000313" key="1">
    <source>
        <dbReference type="EMBL" id="MFC3673805.1"/>
    </source>
</evidence>
<dbReference type="Proteomes" id="UP001595683">
    <property type="component" value="Unassembled WGS sequence"/>
</dbReference>
<evidence type="ECO:0000313" key="2">
    <source>
        <dbReference type="Proteomes" id="UP001595683"/>
    </source>
</evidence>
<gene>
    <name evidence="1" type="ORF">ACFOOT_20495</name>
</gene>
<organism evidence="1 2">
    <name type="scientific">Novosphingobium pokkalii</name>
    <dbReference type="NCBI Taxonomy" id="1770194"/>
    <lineage>
        <taxon>Bacteria</taxon>
        <taxon>Pseudomonadati</taxon>
        <taxon>Pseudomonadota</taxon>
        <taxon>Alphaproteobacteria</taxon>
        <taxon>Sphingomonadales</taxon>
        <taxon>Sphingomonadaceae</taxon>
        <taxon>Novosphingobium</taxon>
    </lineage>
</organism>
<comment type="caution">
    <text evidence="1">The sequence shown here is derived from an EMBL/GenBank/DDBJ whole genome shotgun (WGS) entry which is preliminary data.</text>
</comment>
<protein>
    <submittedName>
        <fullName evidence="1">Uncharacterized protein</fullName>
    </submittedName>
</protein>
<proteinExistence type="predicted"/>
<reference evidence="2" key="1">
    <citation type="journal article" date="2019" name="Int. J. Syst. Evol. Microbiol.">
        <title>The Global Catalogue of Microorganisms (GCM) 10K type strain sequencing project: providing services to taxonomists for standard genome sequencing and annotation.</title>
        <authorList>
            <consortium name="The Broad Institute Genomics Platform"/>
            <consortium name="The Broad Institute Genome Sequencing Center for Infectious Disease"/>
            <person name="Wu L."/>
            <person name="Ma J."/>
        </authorList>
    </citation>
    <scope>NUCLEOTIDE SEQUENCE [LARGE SCALE GENOMIC DNA]</scope>
    <source>
        <strain evidence="2">KCTC 42224</strain>
    </source>
</reference>
<dbReference type="RefSeq" id="WP_191324661.1">
    <property type="nucleotide sequence ID" value="NZ_JBHRYE010000053.1"/>
</dbReference>
<sequence length="242" mass="27184">MSRIQQLVHWIELRRGSLHQCIVCSEVWHLDGNAERMTHVHPKRLPLVLEWNKAEIVLPPSVVITVESIGPTPPDSYGNGIEQRVTPCEVVTHSGERFRNAVICVQLDAPVQEHMKFRLGTEISQVKESLSALPRKVREASSRAPEMRMGFSPTLIVMPDNRQFVMNGMTNFMEVPGYAASEARLADGSYFSEIPTPSLIQTPNDVTFFVVDGDPGWVAEARTVVGSTSAPKRWLRKLSRRE</sequence>
<keyword evidence="2" id="KW-1185">Reference proteome</keyword>
<name>A0ABV7V8S3_9SPHN</name>